<dbReference type="PANTHER" id="PTHR19446">
    <property type="entry name" value="REVERSE TRANSCRIPTASES"/>
    <property type="match status" value="1"/>
</dbReference>
<protein>
    <recommendedName>
        <fullName evidence="3">CCHC-type domain-containing protein</fullName>
    </recommendedName>
</protein>
<dbReference type="GO" id="GO:0071897">
    <property type="term" value="P:DNA biosynthetic process"/>
    <property type="evidence" value="ECO:0007669"/>
    <property type="project" value="UniProtKB-ARBA"/>
</dbReference>
<dbReference type="EMBL" id="JABDTM020018206">
    <property type="protein sequence ID" value="KAH0818193.1"/>
    <property type="molecule type" value="Genomic_DNA"/>
</dbReference>
<feature type="region of interest" description="Disordered" evidence="2">
    <location>
        <begin position="1"/>
        <end position="35"/>
    </location>
</feature>
<accession>A0A8J6HR82</accession>
<feature type="compositionally biased region" description="Basic and acidic residues" evidence="2">
    <location>
        <begin position="607"/>
        <end position="617"/>
    </location>
</feature>
<evidence type="ECO:0000313" key="4">
    <source>
        <dbReference type="EMBL" id="KAH0818193.1"/>
    </source>
</evidence>
<dbReference type="Proteomes" id="UP000719412">
    <property type="component" value="Unassembled WGS sequence"/>
</dbReference>
<keyword evidence="1" id="KW-0862">Zinc</keyword>
<feature type="compositionally biased region" description="Polar residues" evidence="2">
    <location>
        <begin position="735"/>
        <end position="748"/>
    </location>
</feature>
<feature type="region of interest" description="Disordered" evidence="2">
    <location>
        <begin position="486"/>
        <end position="525"/>
    </location>
</feature>
<evidence type="ECO:0000259" key="3">
    <source>
        <dbReference type="PROSITE" id="PS50158"/>
    </source>
</evidence>
<name>A0A8J6HR82_TENMO</name>
<dbReference type="Gene3D" id="3.30.70.270">
    <property type="match status" value="1"/>
</dbReference>
<dbReference type="InterPro" id="IPR043128">
    <property type="entry name" value="Rev_trsase/Diguanyl_cyclase"/>
</dbReference>
<feature type="compositionally biased region" description="Pro residues" evidence="2">
    <location>
        <begin position="962"/>
        <end position="981"/>
    </location>
</feature>
<evidence type="ECO:0000256" key="1">
    <source>
        <dbReference type="PROSITE-ProRule" id="PRU00047"/>
    </source>
</evidence>
<feature type="region of interest" description="Disordered" evidence="2">
    <location>
        <begin position="540"/>
        <end position="566"/>
    </location>
</feature>
<dbReference type="SMART" id="SM00343">
    <property type="entry name" value="ZnF_C2HC"/>
    <property type="match status" value="2"/>
</dbReference>
<dbReference type="InterPro" id="IPR036875">
    <property type="entry name" value="Znf_CCHC_sf"/>
</dbReference>
<dbReference type="SUPFAM" id="SSF56672">
    <property type="entry name" value="DNA/RNA polymerases"/>
    <property type="match status" value="1"/>
</dbReference>
<dbReference type="InterPro" id="IPR043502">
    <property type="entry name" value="DNA/RNA_pol_sf"/>
</dbReference>
<proteinExistence type="predicted"/>
<reference evidence="4" key="1">
    <citation type="journal article" date="2020" name="J Insects Food Feed">
        <title>The yellow mealworm (Tenebrio molitor) genome: a resource for the emerging insects as food and feed industry.</title>
        <authorList>
            <person name="Eriksson T."/>
            <person name="Andere A."/>
            <person name="Kelstrup H."/>
            <person name="Emery V."/>
            <person name="Picard C."/>
        </authorList>
    </citation>
    <scope>NUCLEOTIDE SEQUENCE</scope>
    <source>
        <strain evidence="4">Stoneville</strain>
        <tissue evidence="4">Whole head</tissue>
    </source>
</reference>
<feature type="domain" description="CCHC-type" evidence="3">
    <location>
        <begin position="924"/>
        <end position="938"/>
    </location>
</feature>
<dbReference type="InterPro" id="IPR036691">
    <property type="entry name" value="Endo/exonu/phosph_ase_sf"/>
</dbReference>
<comment type="caution">
    <text evidence="4">The sequence shown here is derived from an EMBL/GenBank/DDBJ whole genome shotgun (WGS) entry which is preliminary data.</text>
</comment>
<evidence type="ECO:0000256" key="2">
    <source>
        <dbReference type="SAM" id="MobiDB-lite"/>
    </source>
</evidence>
<dbReference type="CDD" id="cd09076">
    <property type="entry name" value="L1-EN"/>
    <property type="match status" value="1"/>
</dbReference>
<reference evidence="4" key="2">
    <citation type="submission" date="2021-08" db="EMBL/GenBank/DDBJ databases">
        <authorList>
            <person name="Eriksson T."/>
        </authorList>
    </citation>
    <scope>NUCLEOTIDE SEQUENCE</scope>
    <source>
        <strain evidence="4">Stoneville</strain>
        <tissue evidence="4">Whole head</tissue>
    </source>
</reference>
<dbReference type="Gene3D" id="3.10.10.10">
    <property type="entry name" value="HIV Type 1 Reverse Transcriptase, subunit A, domain 1"/>
    <property type="match status" value="1"/>
</dbReference>
<feature type="compositionally biased region" description="Pro residues" evidence="2">
    <location>
        <begin position="291"/>
        <end position="311"/>
    </location>
</feature>
<feature type="region of interest" description="Disordered" evidence="2">
    <location>
        <begin position="1136"/>
        <end position="1172"/>
    </location>
</feature>
<gene>
    <name evidence="4" type="ORF">GEV33_004600</name>
</gene>
<dbReference type="Gene3D" id="4.10.60.10">
    <property type="entry name" value="Zinc finger, CCHC-type"/>
    <property type="match status" value="1"/>
</dbReference>
<feature type="region of interest" description="Disordered" evidence="2">
    <location>
        <begin position="596"/>
        <end position="906"/>
    </location>
</feature>
<dbReference type="SUPFAM" id="SSF56219">
    <property type="entry name" value="DNase I-like"/>
    <property type="match status" value="1"/>
</dbReference>
<organism evidence="4 5">
    <name type="scientific">Tenebrio molitor</name>
    <name type="common">Yellow mealworm beetle</name>
    <dbReference type="NCBI Taxonomy" id="7067"/>
    <lineage>
        <taxon>Eukaryota</taxon>
        <taxon>Metazoa</taxon>
        <taxon>Ecdysozoa</taxon>
        <taxon>Arthropoda</taxon>
        <taxon>Hexapoda</taxon>
        <taxon>Insecta</taxon>
        <taxon>Pterygota</taxon>
        <taxon>Neoptera</taxon>
        <taxon>Endopterygota</taxon>
        <taxon>Coleoptera</taxon>
        <taxon>Polyphaga</taxon>
        <taxon>Cucujiformia</taxon>
        <taxon>Tenebrionidae</taxon>
        <taxon>Tenebrio</taxon>
    </lineage>
</organism>
<dbReference type="CDD" id="cd01647">
    <property type="entry name" value="RT_LTR"/>
    <property type="match status" value="1"/>
</dbReference>
<feature type="region of interest" description="Disordered" evidence="2">
    <location>
        <begin position="255"/>
        <end position="331"/>
    </location>
</feature>
<feature type="region of interest" description="Disordered" evidence="2">
    <location>
        <begin position="1016"/>
        <end position="1095"/>
    </location>
</feature>
<feature type="compositionally biased region" description="Basic and acidic residues" evidence="2">
    <location>
        <begin position="814"/>
        <end position="826"/>
    </location>
</feature>
<evidence type="ECO:0000313" key="5">
    <source>
        <dbReference type="Proteomes" id="UP000719412"/>
    </source>
</evidence>
<dbReference type="SUPFAM" id="SSF57756">
    <property type="entry name" value="Retrovirus zinc finger-like domains"/>
    <property type="match status" value="1"/>
</dbReference>
<dbReference type="PROSITE" id="PS50158">
    <property type="entry name" value="ZF_CCHC"/>
    <property type="match status" value="1"/>
</dbReference>
<feature type="region of interest" description="Disordered" evidence="2">
    <location>
        <begin position="959"/>
        <end position="986"/>
    </location>
</feature>
<feature type="compositionally biased region" description="Polar residues" evidence="2">
    <location>
        <begin position="540"/>
        <end position="550"/>
    </location>
</feature>
<feature type="compositionally biased region" description="Basic and acidic residues" evidence="2">
    <location>
        <begin position="486"/>
        <end position="498"/>
    </location>
</feature>
<keyword evidence="5" id="KW-1185">Reference proteome</keyword>
<feature type="compositionally biased region" description="Low complexity" evidence="2">
    <location>
        <begin position="1"/>
        <end position="16"/>
    </location>
</feature>
<dbReference type="InterPro" id="IPR001878">
    <property type="entry name" value="Znf_CCHC"/>
</dbReference>
<dbReference type="Gene3D" id="3.60.10.10">
    <property type="entry name" value="Endonuclease/exonuclease/phosphatase"/>
    <property type="match status" value="1"/>
</dbReference>
<dbReference type="GO" id="GO:0008270">
    <property type="term" value="F:zinc ion binding"/>
    <property type="evidence" value="ECO:0007669"/>
    <property type="project" value="UniProtKB-KW"/>
</dbReference>
<feature type="compositionally biased region" description="Basic and acidic residues" evidence="2">
    <location>
        <begin position="1062"/>
        <end position="1076"/>
    </location>
</feature>
<keyword evidence="1" id="KW-0863">Zinc-finger</keyword>
<sequence>MAPTKPTGPTGKTETTSQNPDPAPGAGAGPQSLNLERDEPVSWVYRLNKEALIAMLSGLDLEAIETVDELRRRLIKFLRDRAAETVVPPTEGPAPSAPVPSSVPVPSVPVLTQVPAPSTPVLTPERSSRPVRVQNWRVTFNGKGDPVAFLERVEELCESDGVDADQLLSHLPGLLQGEAAAWFRNNHFRLCYFPVSYQEDLEVEISCRLQRPTEPVTTYLTELQTLLRRHGSLRPEQQLSWMYRNLLPEYRNWKPCSGNKHGPPEGQTSKPPPQKCRQASQQLDQPHRNEPPPQRIPPLHRPQDSSPPPPCADDVNRRDTSVTRMPVPIEKRPRPCAQHEIRLLHPEPVKQRPWSSPIVLAKKKDGKYRFCIDFRKVNEVTRKDAHPLPFINVILDKLRRARYISTIDLKSGYWQSCRSDLHSAPATFQRLMDRVIGPELAAGIRTDLEGSRHSAVDHPQDASSGEAVPGHGFMVPSFHPRLLPDCRPAEPTPEERDPMGMNHGTGRSLRHPQGQPLRRSGPRLRQYIDGGDHVIAYASRSLTKPEQAYSTPEKMPNQRILPPPNGLQSVRQQLHRRLAGQADLMQAARRAALKIRERFRRAPRNPQEGRTETRTSSDVRSTSAPPRLNPTLVGPTASGETSSPPQTRPVAPICWSDSSDRRALPSLTGESRGPGTPLDLTVRSRRRSPTPPPPSRASNEGHSSDVDLPPTTTTSTWPPPCHSPRPTAAPTATTVSGITALPTQTLVPTSEDHRKNPPCPRGTQPRRRRMSRAPTGERVLRHETDPLPKLADPARVNPKGEIFDYPAAHHLHPDRRTHTPVRRDKPPNSLPGPDKVCTPTPESTRSARSPHRNPKSTTRLTPRNYHRPEVPASDFAPARAPALDQTDAEAEDHCNGAERDGWTEDNLYGRGLQAPRLPRPESLCWRCGVPGHSRGDCRAPSVLFCPRCGTMGLLSRECSDPLPLPSHEPPPAPTSPPPPLSPATTGDKRTQEILFWILSIPAKEAMSVHVKNKIFTKNKPGNWSGKDQDTPQNQKPRADSQRQKRRRLLSLRDEAALITARNKPDHDSSPETEQKLFRGGTQVGRTQLKQEKTEDQNMEEIKQILLELSREVNWEKEKLDLEEKITKTEEKIEKLEKDKIHNSSDRNADGDRRRRATEKHNGKNDKQRVETKGENKMNYTLYYAGEKKQGKNGTALFVAGGIRNKIMQYEAVDGRISWMRIENKQANITMINAYAPTENSKEEEKTKFYDKLEKVCEKVKRNDIFMIVRDFNAKIGKEERNEGVAGKETIHDTINNNGAKICDLAATTNTFIVSTQYRHKREHKITWMIPVGTEGNQRDHMLISKKWKIIIQDVRTYRGPNVDSDHLLVVAKMRMKVVKQTGGSRKNRWDEEKLNHTRHNDEYKKEMRKKLETREEEVDIDEEWKNLKESTMDTAETVLGRRTTRKRKEWFDEECEKRTEAKNQARNRWLKTGNLKDLENYKEKRKEETKYCKHKKESWIGELVPEVEVNNRDSRKLEKKEKVEMEDSNNEDDALSYDEYMEIAQLKTKKAAGPEQISNELIKQGGHELLSRVYRILVAVWQSETMPEEWRTGLLIPLLKKGDPTQCSNYRGIMLLNTTYKILTSIIRKRLTEHTET</sequence>
<feature type="compositionally biased region" description="Basic and acidic residues" evidence="2">
    <location>
        <begin position="891"/>
        <end position="902"/>
    </location>
</feature>
<keyword evidence="1" id="KW-0479">Metal-binding</keyword>
<dbReference type="GO" id="GO:0003676">
    <property type="term" value="F:nucleic acid binding"/>
    <property type="evidence" value="ECO:0007669"/>
    <property type="project" value="InterPro"/>
</dbReference>
<feature type="compositionally biased region" description="Low complexity" evidence="2">
    <location>
        <begin position="724"/>
        <end position="734"/>
    </location>
</feature>